<sequence>MTKKKYLRSGEDFASDLRCNDVGISGSVPVMTTWSKHDGAPPISASVTFNKRIRLDNLCSSDCFTDDTTASLLVPASPGWGSSRKKTLVIIDHGKAVFAERENRPLIYLTSAHTHASGESKEDMVRSIAGRHGMAEGSVSHFLGGRILFQPFGFQEPFS</sequence>
<accession>A0A450YIR7</accession>
<evidence type="ECO:0000313" key="1">
    <source>
        <dbReference type="EMBL" id="VFK41434.1"/>
    </source>
</evidence>
<dbReference type="EMBL" id="CAADFS010000010">
    <property type="protein sequence ID" value="VFK41434.1"/>
    <property type="molecule type" value="Genomic_DNA"/>
</dbReference>
<reference evidence="1" key="1">
    <citation type="submission" date="2019-02" db="EMBL/GenBank/DDBJ databases">
        <authorList>
            <person name="Gruber-Vodicka R. H."/>
            <person name="Seah K. B. B."/>
        </authorList>
    </citation>
    <scope>NUCLEOTIDE SEQUENCE</scope>
    <source>
        <strain evidence="1">BECK_BZ123</strain>
    </source>
</reference>
<name>A0A450YIR7_9GAMM</name>
<organism evidence="1">
    <name type="scientific">Candidatus Kentrum sp. TC</name>
    <dbReference type="NCBI Taxonomy" id="2126339"/>
    <lineage>
        <taxon>Bacteria</taxon>
        <taxon>Pseudomonadati</taxon>
        <taxon>Pseudomonadota</taxon>
        <taxon>Gammaproteobacteria</taxon>
        <taxon>Candidatus Kentrum</taxon>
    </lineage>
</organism>
<protein>
    <submittedName>
        <fullName evidence="1">Uncharacterized protein</fullName>
    </submittedName>
</protein>
<proteinExistence type="predicted"/>
<gene>
    <name evidence="1" type="ORF">BECKTC1821D_GA0114238_101026</name>
</gene>
<dbReference type="AlphaFoldDB" id="A0A450YIR7"/>